<reference evidence="2" key="1">
    <citation type="submission" date="2022-06" db="EMBL/GenBank/DDBJ databases">
        <title>Aquibacillus sp. a new bacterium isolated from soil saline samples.</title>
        <authorList>
            <person name="Galisteo C."/>
            <person name="De La Haba R."/>
            <person name="Sanchez-Porro C."/>
            <person name="Ventosa A."/>
        </authorList>
    </citation>
    <scope>NUCLEOTIDE SEQUENCE</scope>
    <source>
        <strain evidence="2">3ASR75-54</strain>
    </source>
</reference>
<feature type="region of interest" description="Disordered" evidence="1">
    <location>
        <begin position="31"/>
        <end position="56"/>
    </location>
</feature>
<proteinExistence type="predicted"/>
<evidence type="ECO:0000313" key="3">
    <source>
        <dbReference type="Proteomes" id="UP001145069"/>
    </source>
</evidence>
<sequence>MSKTKLALDVVQDLRDLAGSMEALISAMEGAAPENVGTPQEIEPKEKAKPKKTKQVAKTELPTLEDVRGKLAALSQEGKQAQVKELITSFGAKKLSDIPTNQFPEVLQQAEKLS</sequence>
<dbReference type="RefSeq" id="WP_272445608.1">
    <property type="nucleotide sequence ID" value="NZ_JAMQKC010000004.1"/>
</dbReference>
<dbReference type="AlphaFoldDB" id="A0A9X3WCU5"/>
<accession>A0A9X3WCU5</accession>
<protein>
    <submittedName>
        <fullName evidence="2">rRNA biogenesis protein rrp5</fullName>
    </submittedName>
</protein>
<gene>
    <name evidence="2" type="ORF">NC799_06645</name>
</gene>
<dbReference type="EMBL" id="JAMQKC010000004">
    <property type="protein sequence ID" value="MDC3416593.1"/>
    <property type="molecule type" value="Genomic_DNA"/>
</dbReference>
<evidence type="ECO:0000313" key="2">
    <source>
        <dbReference type="EMBL" id="MDC3416593.1"/>
    </source>
</evidence>
<keyword evidence="3" id="KW-1185">Reference proteome</keyword>
<dbReference type="Proteomes" id="UP001145069">
    <property type="component" value="Unassembled WGS sequence"/>
</dbReference>
<organism evidence="2 3">
    <name type="scientific">Aquibacillus salsiterrae</name>
    <dbReference type="NCBI Taxonomy" id="2950439"/>
    <lineage>
        <taxon>Bacteria</taxon>
        <taxon>Bacillati</taxon>
        <taxon>Bacillota</taxon>
        <taxon>Bacilli</taxon>
        <taxon>Bacillales</taxon>
        <taxon>Bacillaceae</taxon>
        <taxon>Aquibacillus</taxon>
    </lineage>
</organism>
<name>A0A9X3WCU5_9BACI</name>
<evidence type="ECO:0000256" key="1">
    <source>
        <dbReference type="SAM" id="MobiDB-lite"/>
    </source>
</evidence>
<comment type="caution">
    <text evidence="2">The sequence shown here is derived from an EMBL/GenBank/DDBJ whole genome shotgun (WGS) entry which is preliminary data.</text>
</comment>